<keyword evidence="3" id="KW-1015">Disulfide bond</keyword>
<name>A0A8B6CIL5_MYTGA</name>
<dbReference type="InterPro" id="IPR051275">
    <property type="entry name" value="Cell_adhesion_signaling"/>
</dbReference>
<feature type="domain" description="Ig-like" evidence="6">
    <location>
        <begin position="186"/>
        <end position="268"/>
    </location>
</feature>
<feature type="domain" description="Ig-like" evidence="6">
    <location>
        <begin position="477"/>
        <end position="571"/>
    </location>
</feature>
<proteinExistence type="predicted"/>
<feature type="non-terminal residue" evidence="7">
    <location>
        <position position="1"/>
    </location>
</feature>
<feature type="domain" description="Ig-like" evidence="6">
    <location>
        <begin position="277"/>
        <end position="371"/>
    </location>
</feature>
<keyword evidence="5" id="KW-0393">Immunoglobulin domain</keyword>
<dbReference type="InterPro" id="IPR013151">
    <property type="entry name" value="Immunoglobulin_dom"/>
</dbReference>
<comment type="caution">
    <text evidence="7">The sequence shown here is derived from an EMBL/GenBank/DDBJ whole genome shotgun (WGS) entry which is preliminary data.</text>
</comment>
<dbReference type="InterPro" id="IPR025660">
    <property type="entry name" value="Pept_his_AS"/>
</dbReference>
<comment type="subcellular location">
    <subcellularLocation>
        <location evidence="1">Membrane</location>
        <topology evidence="1">Single-pass type I membrane protein</topology>
    </subcellularLocation>
</comment>
<dbReference type="InterPro" id="IPR007110">
    <property type="entry name" value="Ig-like_dom"/>
</dbReference>
<dbReference type="GO" id="GO:0005911">
    <property type="term" value="C:cell-cell junction"/>
    <property type="evidence" value="ECO:0007669"/>
    <property type="project" value="TreeGrafter"/>
</dbReference>
<dbReference type="InterPro" id="IPR003599">
    <property type="entry name" value="Ig_sub"/>
</dbReference>
<dbReference type="EMBL" id="UYJE01001746">
    <property type="protein sequence ID" value="VDI04829.1"/>
    <property type="molecule type" value="Genomic_DNA"/>
</dbReference>
<sequence length="671" mass="72788">MADVKTLDNSTIVKWIFQSQFSNTTRFIDTSENHKKYSGSTLRYPSLLIWNLTYSDSGQYRCTAIHKDGTTEGQKAILVVVKDVPMVKIEKTAYQAAFGKSVQIKCKIRSIRWPVLSVFWERHVDGGTSILHSGLSGIFGASIDHPSLTINYVSVSDAGTYICCATNKIGIGKSIESYLTVIGDVPLVNESYSTYLEVLYGTTVTLNITVESEPSLLEVYWTFKTNDNVIKIKPGTVGMNGGNMNTPSLTILNPTKFHIGTYICYATNLLGTTHNIPQAVILENEYLAYFGSNVTLHCHITAAPKPTDVYWERGVNNGSKLIRSDTAGIHGSTLESPSLTILYVTTMDSGMYTCHAVNLVGIGSSRQIKLQVVGALPNVSIRKTVYIAVHGQTVTLDCSITADPPVTMVYWIKKKNGLNSTLTAGSIGVFGSTANTPSLTIEHPEKSDAGVYWCLAINDIGHGSSLSSSLVVLGDIPQVLIVTDLYYANYGYEHTMECFVNATPDHTDVFWKHEVSGVVRTLNEGTTGVRGASVEVPSLTITTVTTSDTGFYTCMARNYVGTGRSQPIELLVNGGIPEVSIGLSKYTIKQGEGVTLLCTVKSNPKHVSVQWKKMSDGSDIILKQGATGIDGITIDTPSLTLRTTDISDSGDYICYAINEIGTGRSKAIRLT</sequence>
<dbReference type="PROSITE" id="PS00639">
    <property type="entry name" value="THIOL_PROTEASE_HIS"/>
    <property type="match status" value="1"/>
</dbReference>
<evidence type="ECO:0000256" key="5">
    <source>
        <dbReference type="ARBA" id="ARBA00023319"/>
    </source>
</evidence>
<keyword evidence="8" id="KW-1185">Reference proteome</keyword>
<feature type="domain" description="Ig-like" evidence="6">
    <location>
        <begin position="377"/>
        <end position="471"/>
    </location>
</feature>
<dbReference type="GO" id="GO:0005886">
    <property type="term" value="C:plasma membrane"/>
    <property type="evidence" value="ECO:0007669"/>
    <property type="project" value="TreeGrafter"/>
</dbReference>
<dbReference type="SMART" id="SM00409">
    <property type="entry name" value="IG"/>
    <property type="match status" value="7"/>
</dbReference>
<keyword evidence="2" id="KW-0472">Membrane</keyword>
<accession>A0A8B6CIL5</accession>
<dbReference type="Pfam" id="PF07679">
    <property type="entry name" value="I-set"/>
    <property type="match status" value="1"/>
</dbReference>
<gene>
    <name evidence="7" type="ORF">MGAL_10B070998</name>
</gene>
<dbReference type="PRINTS" id="PR01832">
    <property type="entry name" value="VEGFRECEPTOR"/>
</dbReference>
<evidence type="ECO:0000256" key="2">
    <source>
        <dbReference type="ARBA" id="ARBA00023136"/>
    </source>
</evidence>
<dbReference type="SMART" id="SM00408">
    <property type="entry name" value="IGc2"/>
    <property type="match status" value="6"/>
</dbReference>
<feature type="domain" description="Ig-like" evidence="6">
    <location>
        <begin position="1"/>
        <end position="78"/>
    </location>
</feature>
<dbReference type="OrthoDB" id="6107826at2759"/>
<dbReference type="AlphaFoldDB" id="A0A8B6CIL5"/>
<dbReference type="GO" id="GO:0050839">
    <property type="term" value="F:cell adhesion molecule binding"/>
    <property type="evidence" value="ECO:0007669"/>
    <property type="project" value="TreeGrafter"/>
</dbReference>
<dbReference type="SUPFAM" id="SSF48726">
    <property type="entry name" value="Immunoglobulin"/>
    <property type="match status" value="7"/>
</dbReference>
<evidence type="ECO:0000256" key="3">
    <source>
        <dbReference type="ARBA" id="ARBA00023157"/>
    </source>
</evidence>
<feature type="domain" description="Ig-like" evidence="6">
    <location>
        <begin position="577"/>
        <end position="671"/>
    </location>
</feature>
<dbReference type="GO" id="GO:0098609">
    <property type="term" value="P:cell-cell adhesion"/>
    <property type="evidence" value="ECO:0007669"/>
    <property type="project" value="TreeGrafter"/>
</dbReference>
<dbReference type="CDD" id="cd00096">
    <property type="entry name" value="Ig"/>
    <property type="match status" value="4"/>
</dbReference>
<dbReference type="Pfam" id="PF00047">
    <property type="entry name" value="ig"/>
    <property type="match status" value="1"/>
</dbReference>
<dbReference type="PROSITE" id="PS50835">
    <property type="entry name" value="IG_LIKE"/>
    <property type="match status" value="7"/>
</dbReference>
<evidence type="ECO:0000256" key="4">
    <source>
        <dbReference type="ARBA" id="ARBA00023180"/>
    </source>
</evidence>
<dbReference type="InterPro" id="IPR036179">
    <property type="entry name" value="Ig-like_dom_sf"/>
</dbReference>
<evidence type="ECO:0000259" key="6">
    <source>
        <dbReference type="PROSITE" id="PS50835"/>
    </source>
</evidence>
<dbReference type="InterPro" id="IPR013098">
    <property type="entry name" value="Ig_I-set"/>
</dbReference>
<dbReference type="Proteomes" id="UP000596742">
    <property type="component" value="Unassembled WGS sequence"/>
</dbReference>
<feature type="domain" description="Ig-like" evidence="6">
    <location>
        <begin position="85"/>
        <end position="180"/>
    </location>
</feature>
<dbReference type="InterPro" id="IPR013783">
    <property type="entry name" value="Ig-like_fold"/>
</dbReference>
<reference evidence="7" key="1">
    <citation type="submission" date="2018-11" db="EMBL/GenBank/DDBJ databases">
        <authorList>
            <person name="Alioto T."/>
            <person name="Alioto T."/>
        </authorList>
    </citation>
    <scope>NUCLEOTIDE SEQUENCE</scope>
</reference>
<organism evidence="7 8">
    <name type="scientific">Mytilus galloprovincialis</name>
    <name type="common">Mediterranean mussel</name>
    <dbReference type="NCBI Taxonomy" id="29158"/>
    <lineage>
        <taxon>Eukaryota</taxon>
        <taxon>Metazoa</taxon>
        <taxon>Spiralia</taxon>
        <taxon>Lophotrochozoa</taxon>
        <taxon>Mollusca</taxon>
        <taxon>Bivalvia</taxon>
        <taxon>Autobranchia</taxon>
        <taxon>Pteriomorphia</taxon>
        <taxon>Mytilida</taxon>
        <taxon>Mytiloidea</taxon>
        <taxon>Mytilidae</taxon>
        <taxon>Mytilinae</taxon>
        <taxon>Mytilus</taxon>
    </lineage>
</organism>
<dbReference type="Gene3D" id="2.60.40.10">
    <property type="entry name" value="Immunoglobulins"/>
    <property type="match status" value="7"/>
</dbReference>
<evidence type="ECO:0000313" key="7">
    <source>
        <dbReference type="EMBL" id="VDI04829.1"/>
    </source>
</evidence>
<keyword evidence="4" id="KW-0325">Glycoprotein</keyword>
<dbReference type="InterPro" id="IPR003598">
    <property type="entry name" value="Ig_sub2"/>
</dbReference>
<evidence type="ECO:0000313" key="8">
    <source>
        <dbReference type="Proteomes" id="UP000596742"/>
    </source>
</evidence>
<protein>
    <recommendedName>
        <fullName evidence="6">Ig-like domain-containing protein</fullName>
    </recommendedName>
</protein>
<dbReference type="PANTHER" id="PTHR11640">
    <property type="entry name" value="NEPHRIN"/>
    <property type="match status" value="1"/>
</dbReference>
<dbReference type="Pfam" id="PF13927">
    <property type="entry name" value="Ig_3"/>
    <property type="match status" value="4"/>
</dbReference>
<evidence type="ECO:0000256" key="1">
    <source>
        <dbReference type="ARBA" id="ARBA00004479"/>
    </source>
</evidence>